<keyword evidence="9" id="KW-0233">DNA recombination</keyword>
<proteinExistence type="inferred from homology"/>
<evidence type="ECO:0000256" key="8">
    <source>
        <dbReference type="ARBA" id="ARBA00023054"/>
    </source>
</evidence>
<dbReference type="EMBL" id="JXTI01000144">
    <property type="protein sequence ID" value="KWX11974.1"/>
    <property type="molecule type" value="Genomic_DNA"/>
</dbReference>
<protein>
    <submittedName>
        <fullName evidence="14">SMC6 protein/ putative nucleoside triphosphate hydrolase superfamily/ P-loop domain protein</fullName>
    </submittedName>
</protein>
<dbReference type="GO" id="GO:0016887">
    <property type="term" value="F:ATP hydrolysis activity"/>
    <property type="evidence" value="ECO:0007669"/>
    <property type="project" value="InterPro"/>
</dbReference>
<evidence type="ECO:0000256" key="7">
    <source>
        <dbReference type="ARBA" id="ARBA00022840"/>
    </source>
</evidence>
<gene>
    <name evidence="14" type="ORF">QR46_4066</name>
</gene>
<evidence type="ECO:0000256" key="3">
    <source>
        <dbReference type="ARBA" id="ARBA00006793"/>
    </source>
</evidence>
<dbReference type="GO" id="GO:0030915">
    <property type="term" value="C:Smc5-Smc6 complex"/>
    <property type="evidence" value="ECO:0007669"/>
    <property type="project" value="TreeGrafter"/>
</dbReference>
<dbReference type="GO" id="GO:0003684">
    <property type="term" value="F:damaged DNA binding"/>
    <property type="evidence" value="ECO:0007669"/>
    <property type="project" value="TreeGrafter"/>
</dbReference>
<feature type="coiled-coil region" evidence="12">
    <location>
        <begin position="491"/>
        <end position="518"/>
    </location>
</feature>
<evidence type="ECO:0000256" key="9">
    <source>
        <dbReference type="ARBA" id="ARBA00023172"/>
    </source>
</evidence>
<evidence type="ECO:0000313" key="14">
    <source>
        <dbReference type="EMBL" id="KWX11974.1"/>
    </source>
</evidence>
<evidence type="ECO:0000256" key="5">
    <source>
        <dbReference type="ARBA" id="ARBA00022741"/>
    </source>
</evidence>
<feature type="coiled-coil region" evidence="12">
    <location>
        <begin position="1062"/>
        <end position="1107"/>
    </location>
</feature>
<dbReference type="GO" id="GO:0000724">
    <property type="term" value="P:double-strand break repair via homologous recombination"/>
    <property type="evidence" value="ECO:0007669"/>
    <property type="project" value="TreeGrafter"/>
</dbReference>
<evidence type="ECO:0000313" key="15">
    <source>
        <dbReference type="Proteomes" id="UP000070089"/>
    </source>
</evidence>
<keyword evidence="14" id="KW-0378">Hydrolase</keyword>
<evidence type="ECO:0000256" key="4">
    <source>
        <dbReference type="ARBA" id="ARBA00022454"/>
    </source>
</evidence>
<comment type="caution">
    <text evidence="14">The sequence shown here is derived from an EMBL/GenBank/DDBJ whole genome shotgun (WGS) entry which is preliminary data.</text>
</comment>
<comment type="similarity">
    <text evidence="3">Belongs to the SMC family. SMC6 subfamily.</text>
</comment>
<dbReference type="Proteomes" id="UP000070089">
    <property type="component" value="Unassembled WGS sequence"/>
</dbReference>
<dbReference type="PANTHER" id="PTHR19306:SF6">
    <property type="entry name" value="STRUCTURAL MAINTENANCE OF CHROMOSOMES PROTEIN 6"/>
    <property type="match status" value="1"/>
</dbReference>
<keyword evidence="11" id="KW-0539">Nucleus</keyword>
<accession>A0A132NPJ0</accession>
<dbReference type="GO" id="GO:0005634">
    <property type="term" value="C:nucleus"/>
    <property type="evidence" value="ECO:0007669"/>
    <property type="project" value="UniProtKB-SubCell"/>
</dbReference>
<reference evidence="14 15" key="1">
    <citation type="journal article" date="2015" name="Mol. Biochem. Parasitol.">
        <title>Identification of polymorphic genes for use in assemblage B genotyping assays through comparative genomics of multiple assemblage B Giardia duodenalis isolates.</title>
        <authorList>
            <person name="Wielinga C."/>
            <person name="Thompson R.C."/>
            <person name="Monis P."/>
            <person name="Ryan U."/>
        </authorList>
    </citation>
    <scope>NUCLEOTIDE SEQUENCE [LARGE SCALE GENOMIC DNA]</scope>
    <source>
        <strain evidence="14 15">BAH15c1</strain>
    </source>
</reference>
<evidence type="ECO:0000256" key="6">
    <source>
        <dbReference type="ARBA" id="ARBA00022763"/>
    </source>
</evidence>
<sequence length="1328" mass="150983">MLGRYYNPLTESFNKIAILQSLVLNKMNHRDNLNATLPDEIAALARHPNKTVSDIFSVPRHPVMYTRTGYILRLHITNFLTHRDKVVDFECPVSLIHGPNGAGKSSILQAIHFVLCGKAKNIRDNCEKFSNLKTVVCLKDTNTNVQTTQCSVIAYFYHQGSADFSGPIIGLKRTVTNEVTNFFLCSNFPSSTKSTPQFERISFEKAHSILVSMGHFPDNEITMVSQSRMKVLVRMKPVDRYKIFSTAVSFDEIETNLAISQDSLQNSLDNSERISAEIKRLMHDRKRVGKKIKAMKEYYEADVNLNKAGLRKVALYIQKQRVHIQNHRLDVEEAEKKELAQLSAEYDRQQAAKANLEPYLKRCNIEIDELTARLDKDKTQLMELVDELAVKKSELEQLAEHINSVESEINNGYEDAVRLKREIAQHSEILSKATTAQDCLIPPEKSEEHRRLEAEEYSLQSKVLQLQDQKRMLDTSLFAIFKQKEWRQDKRNEAVQKCENAKNQLNYLQRQLELESSANTAPEKCISSLHPMNHQIYTSIKAATFSGDVVAPLAAYIWVQESFAEFAPIIRRVIGQDLLNIIAYKDKTDEPKLRNVLGRNKQLLNLLRSTAPSIDEYNMLVKELASEYKGKVLSVMQCLGNISPLALEVLQLRIQLSRLVICENIEIARIVLNIGKRLQVSFRCLPKDRECIMFIGNKNSVVMKPAYSSRGSIKDQSLYSATTNSSNLRIEIQNQQRIYEMARTELEANYSPAKLSLVEAQETLKRNELQAQIDSVSAELIRISQTIEENSISLIQFKQKYAESVEAYSAQQRELQKESKQVERSRGIVQSSESKLVALEVKLTEMEADLEKSKALLKDKKDILDQQERLYNKSETGVAELEDKISAKLKHRESIQVDNLDKQISQTESAIAACQTKVKTLRDFLISAQHTILNDLQTFLEVFENLSKLAPEYQEKQDKLLREFLGEPHQYNSPFTDSSTSATRTHDQSDSCFRGLYAKLCSSEDADSVYYNMRTCVVFLLVDFIAEYPVFAGGQDTKGAGCIPDSSHGDNEQLLVIIHRFLSSVSEDIQRIEERKHELAKEFHGDIEAEKQNLLRMEDAIQKNMKKYNVVMQEIISVGELAVRQIIKLTSIRARAEHEVSFHFQQTSEITGINQRLYFQFPALPTVSSKLLEIIDKRIADQYYDICGTQLHASWGVPLNKSATDAGSTLDGSSQQLITTVISSKGSIDIRSTTRGVTSLSGGESTFISLCFMFSCWLVIRTRYAQIDEWDVFMDATRRKKAFKLMMDAILQTSVQVVLVTPSDVDISDFDEATKKVIGVIKLLSIRS</sequence>
<feature type="domain" description="Rad50/SbcC-type AAA" evidence="13">
    <location>
        <begin position="73"/>
        <end position="409"/>
    </location>
</feature>
<dbReference type="InterPro" id="IPR038729">
    <property type="entry name" value="Rad50/SbcC_AAA"/>
</dbReference>
<organism evidence="14 15">
    <name type="scientific">Giardia duodenalis assemblage B</name>
    <dbReference type="NCBI Taxonomy" id="1394984"/>
    <lineage>
        <taxon>Eukaryota</taxon>
        <taxon>Metamonada</taxon>
        <taxon>Diplomonadida</taxon>
        <taxon>Hexamitidae</taxon>
        <taxon>Giardiinae</taxon>
        <taxon>Giardia</taxon>
    </lineage>
</organism>
<dbReference type="Pfam" id="PF13476">
    <property type="entry name" value="AAA_23"/>
    <property type="match status" value="1"/>
</dbReference>
<keyword evidence="6" id="KW-0227">DNA damage</keyword>
<evidence type="ECO:0000256" key="1">
    <source>
        <dbReference type="ARBA" id="ARBA00004123"/>
    </source>
</evidence>
<keyword evidence="8 12" id="KW-0175">Coiled coil</keyword>
<evidence type="ECO:0000256" key="12">
    <source>
        <dbReference type="SAM" id="Coils"/>
    </source>
</evidence>
<keyword evidence="7" id="KW-0067">ATP-binding</keyword>
<evidence type="ECO:0000256" key="10">
    <source>
        <dbReference type="ARBA" id="ARBA00023204"/>
    </source>
</evidence>
<feature type="coiled-coil region" evidence="12">
    <location>
        <begin position="766"/>
        <end position="917"/>
    </location>
</feature>
<evidence type="ECO:0000256" key="11">
    <source>
        <dbReference type="ARBA" id="ARBA00023242"/>
    </source>
</evidence>
<keyword evidence="10" id="KW-0234">DNA repair</keyword>
<keyword evidence="4" id="KW-0158">Chromosome</keyword>
<dbReference type="Gene3D" id="3.40.50.300">
    <property type="entry name" value="P-loop containing nucleotide triphosphate hydrolases"/>
    <property type="match status" value="2"/>
</dbReference>
<feature type="coiled-coil region" evidence="12">
    <location>
        <begin position="317"/>
        <end position="408"/>
    </location>
</feature>
<dbReference type="Gene3D" id="1.10.287.1490">
    <property type="match status" value="1"/>
</dbReference>
<keyword evidence="5" id="KW-0547">Nucleotide-binding</keyword>
<evidence type="ECO:0000256" key="2">
    <source>
        <dbReference type="ARBA" id="ARBA00004286"/>
    </source>
</evidence>
<dbReference type="GO" id="GO:0035861">
    <property type="term" value="C:site of double-strand break"/>
    <property type="evidence" value="ECO:0007669"/>
    <property type="project" value="TreeGrafter"/>
</dbReference>
<dbReference type="OrthoDB" id="10072614at2759"/>
<dbReference type="GO" id="GO:0005524">
    <property type="term" value="F:ATP binding"/>
    <property type="evidence" value="ECO:0007669"/>
    <property type="project" value="UniProtKB-KW"/>
</dbReference>
<dbReference type="PANTHER" id="PTHR19306">
    <property type="entry name" value="STRUCTURAL MAINTENANCE OF CHROMOSOMES 5,6 SMC5, SMC6"/>
    <property type="match status" value="1"/>
</dbReference>
<evidence type="ECO:0000259" key="13">
    <source>
        <dbReference type="Pfam" id="PF13476"/>
    </source>
</evidence>
<dbReference type="InterPro" id="IPR027417">
    <property type="entry name" value="P-loop_NTPase"/>
</dbReference>
<dbReference type="VEuPathDB" id="GiardiaDB:QR46_4066"/>
<dbReference type="SUPFAM" id="SSF52540">
    <property type="entry name" value="P-loop containing nucleoside triphosphate hydrolases"/>
    <property type="match status" value="1"/>
</dbReference>
<dbReference type="GO" id="GO:0003697">
    <property type="term" value="F:single-stranded DNA binding"/>
    <property type="evidence" value="ECO:0007669"/>
    <property type="project" value="TreeGrafter"/>
</dbReference>
<comment type="subcellular location">
    <subcellularLocation>
        <location evidence="2">Chromosome</location>
    </subcellularLocation>
    <subcellularLocation>
        <location evidence="1">Nucleus</location>
    </subcellularLocation>
</comment>
<name>A0A132NPJ0_GIAIN</name>